<evidence type="ECO:0000313" key="1">
    <source>
        <dbReference type="EMBL" id="MEJ2865277.1"/>
    </source>
</evidence>
<name>A0ABU8MD80_9PSEU</name>
<dbReference type="SUPFAM" id="SSF52980">
    <property type="entry name" value="Restriction endonuclease-like"/>
    <property type="match status" value="1"/>
</dbReference>
<dbReference type="Proteomes" id="UP001369736">
    <property type="component" value="Unassembled WGS sequence"/>
</dbReference>
<accession>A0ABU8MD80</accession>
<dbReference type="EMBL" id="JBBEGM010000016">
    <property type="protein sequence ID" value="MEJ2865277.1"/>
    <property type="molecule type" value="Genomic_DNA"/>
</dbReference>
<evidence type="ECO:0000313" key="2">
    <source>
        <dbReference type="Proteomes" id="UP001369736"/>
    </source>
</evidence>
<dbReference type="Gene3D" id="3.40.960.10">
    <property type="entry name" value="VSR Endonuclease"/>
    <property type="match status" value="1"/>
</dbReference>
<dbReference type="InterPro" id="IPR011335">
    <property type="entry name" value="Restrct_endonuc-II-like"/>
</dbReference>
<gene>
    <name evidence="1" type="ORF">WCD58_29230</name>
</gene>
<organism evidence="1 2">
    <name type="scientific">Actinomycetospora flava</name>
    <dbReference type="NCBI Taxonomy" id="3129232"/>
    <lineage>
        <taxon>Bacteria</taxon>
        <taxon>Bacillati</taxon>
        <taxon>Actinomycetota</taxon>
        <taxon>Actinomycetes</taxon>
        <taxon>Pseudonocardiales</taxon>
        <taxon>Pseudonocardiaceae</taxon>
        <taxon>Actinomycetospora</taxon>
    </lineage>
</organism>
<proteinExistence type="predicted"/>
<comment type="caution">
    <text evidence="1">The sequence shown here is derived from an EMBL/GenBank/DDBJ whole genome shotgun (WGS) entry which is preliminary data.</text>
</comment>
<dbReference type="RefSeq" id="WP_337706650.1">
    <property type="nucleotide sequence ID" value="NZ_JBBEGM010000016.1"/>
</dbReference>
<protein>
    <recommendedName>
        <fullName evidence="3">Transcriptional regulator, AbiEi antitoxin, Type IV TA system</fullName>
    </recommendedName>
</protein>
<reference evidence="1 2" key="1">
    <citation type="submission" date="2024-03" db="EMBL/GenBank/DDBJ databases">
        <title>Actinomycetospora sp. OC33-EN07, a novel actinomycete isolated from wild orchid (Aerides multiflora).</title>
        <authorList>
            <person name="Suriyachadkun C."/>
        </authorList>
    </citation>
    <scope>NUCLEOTIDE SEQUENCE [LARGE SCALE GENOMIC DNA]</scope>
    <source>
        <strain evidence="1 2">OC33-EN07</strain>
    </source>
</reference>
<sequence length="292" mass="32006">MDLARPFRGSAAVRAGATTRRRLDGPGFDRLGYDTYVAAGTRLDLRGRATAAALGASGAVVGGLAAAHIHGADCASPAAIELVVGRRRIQPWPGVRIRQDVLTEDEVMPLDGVLVTSPLRTMFDLACTLPHDEAVVAVDALARLYRLDPRQLLAYPAARDNPRGVLSIPAVVADADPRAESRPETLARLIMHRAGLTPTPQLPVYDEHGVFVGRLDFAWEECKLGGEYQGDHHRVDRDQWLRDASRTAEFASCGWSILPITSDDVFRRPAEFVRRTRAAVAARRREFAARFR</sequence>
<keyword evidence="2" id="KW-1185">Reference proteome</keyword>
<evidence type="ECO:0008006" key="3">
    <source>
        <dbReference type="Google" id="ProtNLM"/>
    </source>
</evidence>